<dbReference type="AlphaFoldDB" id="A0AAV0EQ46"/>
<sequence length="156" mass="18271">MAAKEKVHKLECSVSKMTIPCQEKEGISSDSIPISSSTFPITWKLYENPCYHIRQRKKLQDDNIYNQSQVSQQIYLPPISTRKIAASFWKSTFFRPSMESMLETAQTQIMELKAELENEQKRRKKLESLNKKLVKHVFEERKGREAMLKLSKPFSK</sequence>
<keyword evidence="3" id="KW-1185">Reference proteome</keyword>
<name>A0AAV0EQ46_9ASTE</name>
<gene>
    <name evidence="2" type="ORF">CEPIT_LOCUS26385</name>
</gene>
<proteinExistence type="predicted"/>
<feature type="coiled-coil region" evidence="1">
    <location>
        <begin position="95"/>
        <end position="136"/>
    </location>
</feature>
<keyword evidence="1" id="KW-0175">Coiled coil</keyword>
<accession>A0AAV0EQ46</accession>
<reference evidence="2" key="1">
    <citation type="submission" date="2022-07" db="EMBL/GenBank/DDBJ databases">
        <authorList>
            <person name="Macas J."/>
            <person name="Novak P."/>
            <person name="Neumann P."/>
        </authorList>
    </citation>
    <scope>NUCLEOTIDE SEQUENCE</scope>
</reference>
<evidence type="ECO:0000313" key="3">
    <source>
        <dbReference type="Proteomes" id="UP001152523"/>
    </source>
</evidence>
<dbReference type="EMBL" id="CAMAPF010000935">
    <property type="protein sequence ID" value="CAH9124971.1"/>
    <property type="molecule type" value="Genomic_DNA"/>
</dbReference>
<protein>
    <submittedName>
        <fullName evidence="2">Uncharacterized protein</fullName>
    </submittedName>
</protein>
<dbReference type="Proteomes" id="UP001152523">
    <property type="component" value="Unassembled WGS sequence"/>
</dbReference>
<organism evidence="2 3">
    <name type="scientific">Cuscuta epithymum</name>
    <dbReference type="NCBI Taxonomy" id="186058"/>
    <lineage>
        <taxon>Eukaryota</taxon>
        <taxon>Viridiplantae</taxon>
        <taxon>Streptophyta</taxon>
        <taxon>Embryophyta</taxon>
        <taxon>Tracheophyta</taxon>
        <taxon>Spermatophyta</taxon>
        <taxon>Magnoliopsida</taxon>
        <taxon>eudicotyledons</taxon>
        <taxon>Gunneridae</taxon>
        <taxon>Pentapetalae</taxon>
        <taxon>asterids</taxon>
        <taxon>lamiids</taxon>
        <taxon>Solanales</taxon>
        <taxon>Convolvulaceae</taxon>
        <taxon>Cuscuteae</taxon>
        <taxon>Cuscuta</taxon>
        <taxon>Cuscuta subgen. Cuscuta</taxon>
    </lineage>
</organism>
<comment type="caution">
    <text evidence="2">The sequence shown here is derived from an EMBL/GenBank/DDBJ whole genome shotgun (WGS) entry which is preliminary data.</text>
</comment>
<evidence type="ECO:0000256" key="1">
    <source>
        <dbReference type="SAM" id="Coils"/>
    </source>
</evidence>
<evidence type="ECO:0000313" key="2">
    <source>
        <dbReference type="EMBL" id="CAH9124971.1"/>
    </source>
</evidence>